<dbReference type="GeneID" id="9233827"/>
<protein>
    <submittedName>
        <fullName evidence="2">Uncharacterized protein</fullName>
    </submittedName>
</protein>
<gene>
    <name evidence="2" type="ordered locus">Shell_0538</name>
</gene>
<evidence type="ECO:0000256" key="1">
    <source>
        <dbReference type="SAM" id="Phobius"/>
    </source>
</evidence>
<sequence length="117" mass="12934">MAGSELSNILKTLLCVAVAGSLFITAVFYDIKWLFILAAFFDWLPLATKWMKISGTTNSRAREAGIMHGVVTVVAYIIGIAWLFIDHIGMIDLGYLFILLWFQAVILGSYTTAVKLA</sequence>
<evidence type="ECO:0000313" key="2">
    <source>
        <dbReference type="EMBL" id="ADI31668.1"/>
    </source>
</evidence>
<dbReference type="EMBL" id="CP002051">
    <property type="protein sequence ID" value="ADI31668.1"/>
    <property type="molecule type" value="Genomic_DNA"/>
</dbReference>
<dbReference type="KEGG" id="shc:Shell_0538"/>
<proteinExistence type="predicted"/>
<dbReference type="OrthoDB" id="90500at2157"/>
<feature type="transmembrane region" description="Helical" evidence="1">
    <location>
        <begin position="65"/>
        <end position="85"/>
    </location>
</feature>
<name>D7DBX1_STAHD</name>
<keyword evidence="1" id="KW-0472">Membrane</keyword>
<evidence type="ECO:0000313" key="3">
    <source>
        <dbReference type="Proteomes" id="UP000002573"/>
    </source>
</evidence>
<dbReference type="HOGENOM" id="CLU_2115597_0_0_2"/>
<reference evidence="2 3" key="2">
    <citation type="journal article" date="2011" name="Stand. Genomic Sci.">
        <title>Complete genome sequence of Staphylothermus hellenicus P8.</title>
        <authorList>
            <person name="Anderson I."/>
            <person name="Wirth R."/>
            <person name="Lucas S."/>
            <person name="Copeland A."/>
            <person name="Lapidus A."/>
            <person name="Cheng J.F."/>
            <person name="Goodwin L."/>
            <person name="Pitluck S."/>
            <person name="Davenport K."/>
            <person name="Detter J.C."/>
            <person name="Han C."/>
            <person name="Tapia R."/>
            <person name="Land M."/>
            <person name="Hauser L."/>
            <person name="Pati A."/>
            <person name="Mikhailova N."/>
            <person name="Woyke T."/>
            <person name="Klenk H.P."/>
            <person name="Kyrpides N."/>
            <person name="Ivanova N."/>
        </authorList>
    </citation>
    <scope>NUCLEOTIDE SEQUENCE [LARGE SCALE GENOMIC DNA]</scope>
    <source>
        <strain evidence="3">DSM 12710 / JCM 10830 / BK20S6-10-b1 / P8</strain>
    </source>
</reference>
<dbReference type="Proteomes" id="UP000002573">
    <property type="component" value="Chromosome"/>
</dbReference>
<organism evidence="2 3">
    <name type="scientific">Staphylothermus hellenicus (strain DSM 12710 / JCM 10830 / BK20S6-10-b1 / P8)</name>
    <dbReference type="NCBI Taxonomy" id="591019"/>
    <lineage>
        <taxon>Archaea</taxon>
        <taxon>Thermoproteota</taxon>
        <taxon>Thermoprotei</taxon>
        <taxon>Desulfurococcales</taxon>
        <taxon>Desulfurococcaceae</taxon>
        <taxon>Staphylothermus</taxon>
    </lineage>
</organism>
<dbReference type="eggNOG" id="arCOG10611">
    <property type="taxonomic scope" value="Archaea"/>
</dbReference>
<dbReference type="RefSeq" id="WP_013142866.1">
    <property type="nucleotide sequence ID" value="NC_014205.1"/>
</dbReference>
<keyword evidence="1" id="KW-1133">Transmembrane helix</keyword>
<accession>D7DBX1</accession>
<reference evidence="3" key="1">
    <citation type="submission" date="2010-05" db="EMBL/GenBank/DDBJ databases">
        <title>Complete sequence of Staphylothermus hellenicus DSM 12710.</title>
        <authorList>
            <consortium name="US DOE Joint Genome Institute"/>
            <person name="Lucas S."/>
            <person name="Copeland A."/>
            <person name="Lapidus A."/>
            <person name="Cheng J.-F."/>
            <person name="Bruce D."/>
            <person name="Goodwin L."/>
            <person name="Pitluck S."/>
            <person name="Davenport K."/>
            <person name="Detter J.C."/>
            <person name="Han C."/>
            <person name="Tapia R."/>
            <person name="Larimer F."/>
            <person name="Land M."/>
            <person name="Hauser L."/>
            <person name="Kyrpides N."/>
            <person name="Mikhailova N."/>
            <person name="Anderson I.J."/>
            <person name="Woyke T."/>
        </authorList>
    </citation>
    <scope>NUCLEOTIDE SEQUENCE [LARGE SCALE GENOMIC DNA]</scope>
    <source>
        <strain evidence="3">DSM 12710 / JCM 10830 / BK20S6-10-b1 / P8</strain>
    </source>
</reference>
<dbReference type="AlphaFoldDB" id="D7DBX1"/>
<keyword evidence="1" id="KW-0812">Transmembrane</keyword>
<feature type="transmembrane region" description="Helical" evidence="1">
    <location>
        <begin position="35"/>
        <end position="53"/>
    </location>
</feature>
<feature type="transmembrane region" description="Helical" evidence="1">
    <location>
        <begin position="12"/>
        <end position="29"/>
    </location>
</feature>
<keyword evidence="3" id="KW-1185">Reference proteome</keyword>
<dbReference type="STRING" id="591019.Shell_0538"/>
<feature type="transmembrane region" description="Helical" evidence="1">
    <location>
        <begin position="91"/>
        <end position="113"/>
    </location>
</feature>